<dbReference type="Proteomes" id="UP000307756">
    <property type="component" value="Unassembled WGS sequence"/>
</dbReference>
<dbReference type="EMBL" id="SWBM01000002">
    <property type="protein sequence ID" value="TKC16704.1"/>
    <property type="molecule type" value="Genomic_DNA"/>
</dbReference>
<dbReference type="InterPro" id="IPR001736">
    <property type="entry name" value="PLipase_D/transphosphatidylase"/>
</dbReference>
<evidence type="ECO:0000313" key="3">
    <source>
        <dbReference type="Proteomes" id="UP000307756"/>
    </source>
</evidence>
<sequence>MEMTLLRKEIEITNAKIVMTRDELGYSEVLEDFSTAEFIYIVTYNISGNNPTLLDKLKEASEDTEIKVFTNIPSRFNSYFADWASSKARTQINTYLTRLNPDQFNEFFSSYFVFNNHAKIIMTNNIAYIGSSNFSSESANSIEAGVIIKDEQAILQLKDMVNNEVESQAESYYAYDILPLIFHARELEEIRTFLSENIWGLWDMHGVEQGQYYKGVNIILDTKIIAAFKNLTVDIESTLSELIQEIESKEEDQLICSENVVIEQILDLKNTISSYEIDQEVVDFLEFDESSYINKEMHENAILMTEDVLDEYVHDFTQRAFEIKDELATEAHAGFIEFESFLTSAIELLSARIEDLRSLINYRIDNTR</sequence>
<proteinExistence type="predicted"/>
<dbReference type="GO" id="GO:0003824">
    <property type="term" value="F:catalytic activity"/>
    <property type="evidence" value="ECO:0007669"/>
    <property type="project" value="InterPro"/>
</dbReference>
<protein>
    <recommendedName>
        <fullName evidence="1">PLD phosphodiesterase domain-containing protein</fullName>
    </recommendedName>
</protein>
<comment type="caution">
    <text evidence="2">The sequence shown here is derived from an EMBL/GenBank/DDBJ whole genome shotgun (WGS) entry which is preliminary data.</text>
</comment>
<dbReference type="InterPro" id="IPR025202">
    <property type="entry name" value="PLD-like_dom"/>
</dbReference>
<organism evidence="2 3">
    <name type="scientific">Robertmurraya kyonggiensis</name>
    <dbReference type="NCBI Taxonomy" id="1037680"/>
    <lineage>
        <taxon>Bacteria</taxon>
        <taxon>Bacillati</taxon>
        <taxon>Bacillota</taxon>
        <taxon>Bacilli</taxon>
        <taxon>Bacillales</taxon>
        <taxon>Bacillaceae</taxon>
        <taxon>Robertmurraya</taxon>
    </lineage>
</organism>
<gene>
    <name evidence="2" type="ORF">FA727_11550</name>
</gene>
<feature type="domain" description="PLD phosphodiesterase" evidence="1">
    <location>
        <begin position="112"/>
        <end position="138"/>
    </location>
</feature>
<dbReference type="Gene3D" id="3.30.870.10">
    <property type="entry name" value="Endonuclease Chain A"/>
    <property type="match status" value="1"/>
</dbReference>
<evidence type="ECO:0000259" key="1">
    <source>
        <dbReference type="PROSITE" id="PS50035"/>
    </source>
</evidence>
<keyword evidence="3" id="KW-1185">Reference proteome</keyword>
<dbReference type="PROSITE" id="PS50035">
    <property type="entry name" value="PLD"/>
    <property type="match status" value="1"/>
</dbReference>
<dbReference type="SUPFAM" id="SSF56024">
    <property type="entry name" value="Phospholipase D/nuclease"/>
    <property type="match status" value="1"/>
</dbReference>
<dbReference type="GO" id="GO:0006793">
    <property type="term" value="P:phosphorus metabolic process"/>
    <property type="evidence" value="ECO:0007669"/>
    <property type="project" value="UniProtKB-ARBA"/>
</dbReference>
<reference evidence="2 3" key="1">
    <citation type="journal article" date="2011" name="J. Microbiol.">
        <title>Bacillus kyonggiensis sp. nov., isolated from soil of a lettuce field.</title>
        <authorList>
            <person name="Dong K."/>
            <person name="Lee S."/>
        </authorList>
    </citation>
    <scope>NUCLEOTIDE SEQUENCE [LARGE SCALE GENOMIC DNA]</scope>
    <source>
        <strain evidence="2 3">NB22</strain>
    </source>
</reference>
<evidence type="ECO:0000313" key="2">
    <source>
        <dbReference type="EMBL" id="TKC16704.1"/>
    </source>
</evidence>
<accession>A0A4U1D3F2</accession>
<name>A0A4U1D3F2_9BACI</name>
<dbReference type="Pfam" id="PF13091">
    <property type="entry name" value="PLDc_2"/>
    <property type="match status" value="1"/>
</dbReference>
<dbReference type="AlphaFoldDB" id="A0A4U1D3F2"/>
<dbReference type="CDD" id="cd00138">
    <property type="entry name" value="PLDc_SF"/>
    <property type="match status" value="1"/>
</dbReference>